<dbReference type="AlphaFoldDB" id="A0A4C1Y7D9"/>
<protein>
    <submittedName>
        <fullName evidence="1">Uncharacterized protein</fullName>
    </submittedName>
</protein>
<proteinExistence type="predicted"/>
<dbReference type="EMBL" id="BGZK01001076">
    <property type="protein sequence ID" value="GBP70489.1"/>
    <property type="molecule type" value="Genomic_DNA"/>
</dbReference>
<comment type="caution">
    <text evidence="1">The sequence shown here is derived from an EMBL/GenBank/DDBJ whole genome shotgun (WGS) entry which is preliminary data.</text>
</comment>
<gene>
    <name evidence="1" type="ORF">EVAR_56156_1</name>
</gene>
<evidence type="ECO:0000313" key="1">
    <source>
        <dbReference type="EMBL" id="GBP70489.1"/>
    </source>
</evidence>
<accession>A0A4C1Y7D9</accession>
<reference evidence="1 2" key="1">
    <citation type="journal article" date="2019" name="Commun. Biol.">
        <title>The bagworm genome reveals a unique fibroin gene that provides high tensile strength.</title>
        <authorList>
            <person name="Kono N."/>
            <person name="Nakamura H."/>
            <person name="Ohtoshi R."/>
            <person name="Tomita M."/>
            <person name="Numata K."/>
            <person name="Arakawa K."/>
        </authorList>
    </citation>
    <scope>NUCLEOTIDE SEQUENCE [LARGE SCALE GENOMIC DNA]</scope>
</reference>
<name>A0A4C1Y7D9_EUMVA</name>
<evidence type="ECO:0000313" key="2">
    <source>
        <dbReference type="Proteomes" id="UP000299102"/>
    </source>
</evidence>
<keyword evidence="2" id="KW-1185">Reference proteome</keyword>
<sequence>MGVRAPRTYVTRINATCCPQPPRSASLRPHPTTVSDPLPRRRVNALAQPSARCKAALSSKRHTACYYKQAKKRPRRVAAIWSAKTSLAQSPGVALK</sequence>
<dbReference type="Proteomes" id="UP000299102">
    <property type="component" value="Unassembled WGS sequence"/>
</dbReference>
<organism evidence="1 2">
    <name type="scientific">Eumeta variegata</name>
    <name type="common">Bagworm moth</name>
    <name type="synonym">Eumeta japonica</name>
    <dbReference type="NCBI Taxonomy" id="151549"/>
    <lineage>
        <taxon>Eukaryota</taxon>
        <taxon>Metazoa</taxon>
        <taxon>Ecdysozoa</taxon>
        <taxon>Arthropoda</taxon>
        <taxon>Hexapoda</taxon>
        <taxon>Insecta</taxon>
        <taxon>Pterygota</taxon>
        <taxon>Neoptera</taxon>
        <taxon>Endopterygota</taxon>
        <taxon>Lepidoptera</taxon>
        <taxon>Glossata</taxon>
        <taxon>Ditrysia</taxon>
        <taxon>Tineoidea</taxon>
        <taxon>Psychidae</taxon>
        <taxon>Oiketicinae</taxon>
        <taxon>Eumeta</taxon>
    </lineage>
</organism>